<proteinExistence type="predicted"/>
<dbReference type="Proteomes" id="UP000765509">
    <property type="component" value="Unassembled WGS sequence"/>
</dbReference>
<protein>
    <submittedName>
        <fullName evidence="1">Uncharacterized protein</fullName>
    </submittedName>
</protein>
<keyword evidence="2" id="KW-1185">Reference proteome</keyword>
<gene>
    <name evidence="1" type="ORF">O181_042268</name>
</gene>
<dbReference type="AlphaFoldDB" id="A0A9Q3HEL9"/>
<accession>A0A9Q3HEL9</accession>
<dbReference type="EMBL" id="AVOT02016881">
    <property type="protein sequence ID" value="MBW0502553.1"/>
    <property type="molecule type" value="Genomic_DNA"/>
</dbReference>
<reference evidence="1" key="1">
    <citation type="submission" date="2021-03" db="EMBL/GenBank/DDBJ databases">
        <title>Draft genome sequence of rust myrtle Austropuccinia psidii MF-1, a brazilian biotype.</title>
        <authorList>
            <person name="Quecine M.C."/>
            <person name="Pachon D.M.R."/>
            <person name="Bonatelli M.L."/>
            <person name="Correr F.H."/>
            <person name="Franceschini L.M."/>
            <person name="Leite T.F."/>
            <person name="Margarido G.R.A."/>
            <person name="Almeida C.A."/>
            <person name="Ferrarezi J.A."/>
            <person name="Labate C.A."/>
        </authorList>
    </citation>
    <scope>NUCLEOTIDE SEQUENCE</scope>
    <source>
        <strain evidence="1">MF-1</strain>
    </source>
</reference>
<evidence type="ECO:0000313" key="1">
    <source>
        <dbReference type="EMBL" id="MBW0502553.1"/>
    </source>
</evidence>
<comment type="caution">
    <text evidence="1">The sequence shown here is derived from an EMBL/GenBank/DDBJ whole genome shotgun (WGS) entry which is preliminary data.</text>
</comment>
<evidence type="ECO:0000313" key="2">
    <source>
        <dbReference type="Proteomes" id="UP000765509"/>
    </source>
</evidence>
<name>A0A9Q3HEL9_9BASI</name>
<organism evidence="1 2">
    <name type="scientific">Austropuccinia psidii MF-1</name>
    <dbReference type="NCBI Taxonomy" id="1389203"/>
    <lineage>
        <taxon>Eukaryota</taxon>
        <taxon>Fungi</taxon>
        <taxon>Dikarya</taxon>
        <taxon>Basidiomycota</taxon>
        <taxon>Pucciniomycotina</taxon>
        <taxon>Pucciniomycetes</taxon>
        <taxon>Pucciniales</taxon>
        <taxon>Sphaerophragmiaceae</taxon>
        <taxon>Austropuccinia</taxon>
    </lineage>
</organism>
<sequence>MSDWKPMRQGMTQASWSFYPQRLAVAASSCLPLSSLYEHLEPFSSQQFSFLPQRAEASKAHRLASGTKSIARGKLHKKRAWRL</sequence>